<evidence type="ECO:0000256" key="1">
    <source>
        <dbReference type="SAM" id="Coils"/>
    </source>
</evidence>
<feature type="transmembrane region" description="Helical" evidence="2">
    <location>
        <begin position="67"/>
        <end position="91"/>
    </location>
</feature>
<feature type="coiled-coil region" evidence="1">
    <location>
        <begin position="227"/>
        <end position="265"/>
    </location>
</feature>
<dbReference type="RefSeq" id="WP_327789163.1">
    <property type="nucleotide sequence ID" value="NZ_JARGEQ010000092.1"/>
</dbReference>
<protein>
    <recommendedName>
        <fullName evidence="5">PhnA-like protein</fullName>
    </recommendedName>
</protein>
<evidence type="ECO:0000313" key="4">
    <source>
        <dbReference type="Proteomes" id="UP001301140"/>
    </source>
</evidence>
<keyword evidence="2" id="KW-0472">Membrane</keyword>
<evidence type="ECO:0000256" key="2">
    <source>
        <dbReference type="SAM" id="Phobius"/>
    </source>
</evidence>
<sequence>MTIFFTVLGIALGAAAVDPVEGGGGGLGWGAALYLIVTQIIALFVGGFTASRLAGVPRTTAAGLHGAAVWALATVFVAWGAMSGAGAMFGAASTVFQSTARGAADIVQAVAPDDLSFPDLPDIASQVSVEDLPEPVRQALEENNVSLDELRREAGQAFGAVVSERERQRAADLLRSTLSDAINSPGDIAADLNQALDQLVGGPQAIFSEEDWQEATRILEQRLGIERQDAEQVAQTIQTKVEQAVEEVRQSFNDLQEQAVQAIEAAASAVSSVAWGLTITSLLALVAAIGGAFLGKPDGMLGDRIDDRYS</sequence>
<name>A0AAP3XRP9_9PROT</name>
<dbReference type="EMBL" id="JARGEQ010000092">
    <property type="protein sequence ID" value="MDF1586746.1"/>
    <property type="molecule type" value="Genomic_DNA"/>
</dbReference>
<comment type="caution">
    <text evidence="3">The sequence shown here is derived from an EMBL/GenBank/DDBJ whole genome shotgun (WGS) entry which is preliminary data.</text>
</comment>
<gene>
    <name evidence="3" type="ORF">PZ740_10175</name>
</gene>
<feature type="transmembrane region" description="Helical" evidence="2">
    <location>
        <begin position="273"/>
        <end position="294"/>
    </location>
</feature>
<dbReference type="AlphaFoldDB" id="A0AAP3XRP9"/>
<keyword evidence="1" id="KW-0175">Coiled coil</keyword>
<keyword evidence="2" id="KW-1133">Transmembrane helix</keyword>
<evidence type="ECO:0000313" key="3">
    <source>
        <dbReference type="EMBL" id="MDF1586746.1"/>
    </source>
</evidence>
<organism evidence="3 4">
    <name type="scientific">Marinimicrococcus flavescens</name>
    <dbReference type="NCBI Taxonomy" id="3031815"/>
    <lineage>
        <taxon>Bacteria</taxon>
        <taxon>Pseudomonadati</taxon>
        <taxon>Pseudomonadota</taxon>
        <taxon>Alphaproteobacteria</taxon>
        <taxon>Geminicoccales</taxon>
        <taxon>Geminicoccaceae</taxon>
        <taxon>Marinimicrococcus</taxon>
    </lineage>
</organism>
<keyword evidence="2" id="KW-0812">Transmembrane</keyword>
<proteinExistence type="predicted"/>
<keyword evidence="4" id="KW-1185">Reference proteome</keyword>
<feature type="transmembrane region" description="Helical" evidence="2">
    <location>
        <begin position="32"/>
        <end position="55"/>
    </location>
</feature>
<reference evidence="3 4" key="1">
    <citation type="submission" date="2023-03" db="EMBL/GenBank/DDBJ databases">
        <title>YIM 152171 draft genome.</title>
        <authorList>
            <person name="Yang Z."/>
        </authorList>
    </citation>
    <scope>NUCLEOTIDE SEQUENCE [LARGE SCALE GENOMIC DNA]</scope>
    <source>
        <strain evidence="3 4">YIM 152171</strain>
    </source>
</reference>
<accession>A0AAP3XRP9</accession>
<dbReference type="Proteomes" id="UP001301140">
    <property type="component" value="Unassembled WGS sequence"/>
</dbReference>
<evidence type="ECO:0008006" key="5">
    <source>
        <dbReference type="Google" id="ProtNLM"/>
    </source>
</evidence>